<feature type="non-terminal residue" evidence="1">
    <location>
        <position position="1"/>
    </location>
</feature>
<organism evidence="1 2">
    <name type="scientific">Trichonephila clavata</name>
    <name type="common">Joro spider</name>
    <name type="synonym">Nephila clavata</name>
    <dbReference type="NCBI Taxonomy" id="2740835"/>
    <lineage>
        <taxon>Eukaryota</taxon>
        <taxon>Metazoa</taxon>
        <taxon>Ecdysozoa</taxon>
        <taxon>Arthropoda</taxon>
        <taxon>Chelicerata</taxon>
        <taxon>Arachnida</taxon>
        <taxon>Araneae</taxon>
        <taxon>Araneomorphae</taxon>
        <taxon>Entelegynae</taxon>
        <taxon>Araneoidea</taxon>
        <taxon>Nephilidae</taxon>
        <taxon>Trichonephila</taxon>
    </lineage>
</organism>
<proteinExistence type="predicted"/>
<dbReference type="Proteomes" id="UP000887116">
    <property type="component" value="Unassembled WGS sequence"/>
</dbReference>
<reference evidence="1" key="1">
    <citation type="submission" date="2020-07" db="EMBL/GenBank/DDBJ databases">
        <title>Multicomponent nature underlies the extraordinary mechanical properties of spider dragline silk.</title>
        <authorList>
            <person name="Kono N."/>
            <person name="Nakamura H."/>
            <person name="Mori M."/>
            <person name="Yoshida Y."/>
            <person name="Ohtoshi R."/>
            <person name="Malay A.D."/>
            <person name="Moran D.A.P."/>
            <person name="Tomita M."/>
            <person name="Numata K."/>
            <person name="Arakawa K."/>
        </authorList>
    </citation>
    <scope>NUCLEOTIDE SEQUENCE</scope>
</reference>
<comment type="caution">
    <text evidence="1">The sequence shown here is derived from an EMBL/GenBank/DDBJ whole genome shotgun (WGS) entry which is preliminary data.</text>
</comment>
<name>A0A8X6G477_TRICU</name>
<gene>
    <name evidence="1" type="ORF">TNCT_248031</name>
</gene>
<sequence>CDTIFSKELLLNTGVEKLNMPSSCGQKIGLIFHEKLVMHSTAPMNTPFSIRDLSTTQEKSHHLDLNVNWVHIHILNFDTHHR</sequence>
<protein>
    <submittedName>
        <fullName evidence="1">Uncharacterized protein</fullName>
    </submittedName>
</protein>
<evidence type="ECO:0000313" key="1">
    <source>
        <dbReference type="EMBL" id="GFQ73858.1"/>
    </source>
</evidence>
<keyword evidence="2" id="KW-1185">Reference proteome</keyword>
<dbReference type="EMBL" id="BMAO01031278">
    <property type="protein sequence ID" value="GFQ73858.1"/>
    <property type="molecule type" value="Genomic_DNA"/>
</dbReference>
<accession>A0A8X6G477</accession>
<evidence type="ECO:0000313" key="2">
    <source>
        <dbReference type="Proteomes" id="UP000887116"/>
    </source>
</evidence>
<dbReference type="AlphaFoldDB" id="A0A8X6G477"/>